<evidence type="ECO:0000313" key="7">
    <source>
        <dbReference type="EMBL" id="XDQ82494.1"/>
    </source>
</evidence>
<dbReference type="Pfam" id="PF07992">
    <property type="entry name" value="Pyr_redox_2"/>
    <property type="match status" value="1"/>
</dbReference>
<dbReference type="PANTHER" id="PTHR43429">
    <property type="entry name" value="PYRIDINE NUCLEOTIDE-DISULFIDE OXIDOREDUCTASE DOMAIN-CONTAINING"/>
    <property type="match status" value="1"/>
</dbReference>
<dbReference type="GO" id="GO:0016491">
    <property type="term" value="F:oxidoreductase activity"/>
    <property type="evidence" value="ECO:0007669"/>
    <property type="project" value="InterPro"/>
</dbReference>
<dbReference type="InterPro" id="IPR023753">
    <property type="entry name" value="FAD/NAD-binding_dom"/>
</dbReference>
<dbReference type="Gene3D" id="1.10.10.1100">
    <property type="entry name" value="BFD-like [2Fe-2S]-binding domain"/>
    <property type="match status" value="1"/>
</dbReference>
<dbReference type="PRINTS" id="PR00368">
    <property type="entry name" value="FADPNR"/>
</dbReference>
<feature type="domain" description="FAD/NAD(P)-binding" evidence="5">
    <location>
        <begin position="3"/>
        <end position="291"/>
    </location>
</feature>
<dbReference type="Gene3D" id="3.50.50.60">
    <property type="entry name" value="FAD/NAD(P)-binding domain"/>
    <property type="match status" value="2"/>
</dbReference>
<evidence type="ECO:0000259" key="5">
    <source>
        <dbReference type="Pfam" id="PF07992"/>
    </source>
</evidence>
<organism evidence="7">
    <name type="scientific">Streptomyces sp. Y1</name>
    <dbReference type="NCBI Taxonomy" id="3238634"/>
    <lineage>
        <taxon>Bacteria</taxon>
        <taxon>Bacillati</taxon>
        <taxon>Actinomycetota</taxon>
        <taxon>Actinomycetes</taxon>
        <taxon>Kitasatosporales</taxon>
        <taxon>Streptomycetaceae</taxon>
        <taxon>Streptomyces</taxon>
    </lineage>
</organism>
<accession>A0AB39TTM9</accession>
<proteinExistence type="predicted"/>
<evidence type="ECO:0000256" key="3">
    <source>
        <dbReference type="ARBA" id="ARBA00022827"/>
    </source>
</evidence>
<evidence type="ECO:0000259" key="6">
    <source>
        <dbReference type="Pfam" id="PF18267"/>
    </source>
</evidence>
<feature type="domain" description="NADH-rubredoxin oxidoreductase C-terminal" evidence="6">
    <location>
        <begin position="328"/>
        <end position="380"/>
    </location>
</feature>
<gene>
    <name evidence="7" type="ORF">AB2U05_30375</name>
</gene>
<dbReference type="AlphaFoldDB" id="A0AB39TTM9"/>
<dbReference type="PANTHER" id="PTHR43429:SF3">
    <property type="entry name" value="NITRITE REDUCTASE [NAD(P)H]"/>
    <property type="match status" value="1"/>
</dbReference>
<name>A0AB39TTM9_9ACTN</name>
<dbReference type="InterPro" id="IPR007419">
    <property type="entry name" value="BFD-like_2Fe2S-bd_dom"/>
</dbReference>
<dbReference type="Pfam" id="PF18267">
    <property type="entry name" value="Rubredoxin_C"/>
    <property type="match status" value="1"/>
</dbReference>
<evidence type="ECO:0000259" key="4">
    <source>
        <dbReference type="Pfam" id="PF04324"/>
    </source>
</evidence>
<dbReference type="RefSeq" id="WP_369184851.1">
    <property type="nucleotide sequence ID" value="NZ_CP163445.1"/>
</dbReference>
<protein>
    <submittedName>
        <fullName evidence="7">FAD-dependent oxidoreductase</fullName>
    </submittedName>
</protein>
<dbReference type="Pfam" id="PF04324">
    <property type="entry name" value="Fer2_BFD"/>
    <property type="match status" value="1"/>
</dbReference>
<sequence length="494" mass="50938">MSRIVIVGNGPAGYRLAQLLGARAPESDITVLGEEREPAYNRVLLTDVVAGRLAAERTHLTPLDRAGVRVRTGVAAVGIDRHRRVVRAADGSLHPYDHLVLATGARSFLPPVSGLVGADGALAPRAVAVRTLADGRRLERLLREGGRAVVLGGGVLGVEIARALTERDCKVDVVHRGPHVMDGQLGPDAGRVLSSVLERFGIRVLAGRTATAWTGDRLELDDGTELPADLLVVSAGAVPEVELARRAGLRVGRGIVVDAYLCTEDPRIRALGDCAEVEGRVSGLVAPAWEQAEVLAGVLAEAPAGGDLAGEVPAGGGGRGYAGTPALTRLKARDVDLVVLGEGDREVPGSEVVTVADAARGRYARMSVRGDRVVGAVLLGFPGCVAAVSQLFDAAAPVPADRIALLVGAGAVDGTADPAALPGQAVVCRCNNVTKNDLVAAWRAGARERSALVRATRATTGCGGCGDAVADLCRWLGAADGEARPEPMRPALAR</sequence>
<dbReference type="SUPFAM" id="SSF51905">
    <property type="entry name" value="FAD/NAD(P)-binding domain"/>
    <property type="match status" value="2"/>
</dbReference>
<reference evidence="7" key="1">
    <citation type="submission" date="2024-07" db="EMBL/GenBank/DDBJ databases">
        <authorList>
            <person name="Yu S.T."/>
        </authorList>
    </citation>
    <scope>NUCLEOTIDE SEQUENCE</scope>
    <source>
        <strain evidence="7">Y1</strain>
    </source>
</reference>
<dbReference type="InterPro" id="IPR041575">
    <property type="entry name" value="Rubredoxin_C"/>
</dbReference>
<dbReference type="InterPro" id="IPR036188">
    <property type="entry name" value="FAD/NAD-bd_sf"/>
</dbReference>
<keyword evidence="2" id="KW-0285">Flavoprotein</keyword>
<evidence type="ECO:0000256" key="1">
    <source>
        <dbReference type="ARBA" id="ARBA00001974"/>
    </source>
</evidence>
<evidence type="ECO:0000256" key="2">
    <source>
        <dbReference type="ARBA" id="ARBA00022630"/>
    </source>
</evidence>
<keyword evidence="3" id="KW-0274">FAD</keyword>
<feature type="domain" description="BFD-like [2Fe-2S]-binding" evidence="4">
    <location>
        <begin position="426"/>
        <end position="472"/>
    </location>
</feature>
<comment type="cofactor">
    <cofactor evidence="1">
        <name>FAD</name>
        <dbReference type="ChEBI" id="CHEBI:57692"/>
    </cofactor>
</comment>
<dbReference type="PRINTS" id="PR00411">
    <property type="entry name" value="PNDRDTASEI"/>
</dbReference>
<dbReference type="InterPro" id="IPR050260">
    <property type="entry name" value="FAD-bd_OxRdtase"/>
</dbReference>
<dbReference type="InterPro" id="IPR041854">
    <property type="entry name" value="BFD-like_2Fe2S-bd_dom_sf"/>
</dbReference>
<dbReference type="EMBL" id="CP163445">
    <property type="protein sequence ID" value="XDQ82494.1"/>
    <property type="molecule type" value="Genomic_DNA"/>
</dbReference>